<organism evidence="1 2">
    <name type="scientific">Persea americana</name>
    <name type="common">Avocado</name>
    <dbReference type="NCBI Taxonomy" id="3435"/>
    <lineage>
        <taxon>Eukaryota</taxon>
        <taxon>Viridiplantae</taxon>
        <taxon>Streptophyta</taxon>
        <taxon>Embryophyta</taxon>
        <taxon>Tracheophyta</taxon>
        <taxon>Spermatophyta</taxon>
        <taxon>Magnoliopsida</taxon>
        <taxon>Magnoliidae</taxon>
        <taxon>Laurales</taxon>
        <taxon>Lauraceae</taxon>
        <taxon>Persea</taxon>
    </lineage>
</organism>
<keyword evidence="2" id="KW-1185">Reference proteome</keyword>
<sequence length="211" mass="23468">MHAYCSCKKFEFEGIPCRHVLSIMVRLNIRYLPERYILKRWMKGVTKVNSIDNDGVDSGSHDSDSLMARHRYISGWLIMIQTKYKTTTIQVQKALILKCLDNKLVLVSLGSGALDQLAGGYLAEGHLTVEPEPPPSSWLVAQNLLTALEAAQQQNTVVESSQGWGENSNTSGSSTGVNAPVILQQLINSMQEMKSYNMADHEDNVNSRRKG</sequence>
<evidence type="ECO:0000313" key="1">
    <source>
        <dbReference type="EMBL" id="KAJ8643000.1"/>
    </source>
</evidence>
<dbReference type="EMBL" id="CM056810">
    <property type="protein sequence ID" value="KAJ8643000.1"/>
    <property type="molecule type" value="Genomic_DNA"/>
</dbReference>
<gene>
    <name evidence="1" type="ORF">MRB53_004748</name>
</gene>
<evidence type="ECO:0000313" key="2">
    <source>
        <dbReference type="Proteomes" id="UP001234297"/>
    </source>
</evidence>
<reference evidence="1 2" key="1">
    <citation type="journal article" date="2022" name="Hortic Res">
        <title>A haplotype resolved chromosomal level avocado genome allows analysis of novel avocado genes.</title>
        <authorList>
            <person name="Nath O."/>
            <person name="Fletcher S.J."/>
            <person name="Hayward A."/>
            <person name="Shaw L.M."/>
            <person name="Masouleh A.K."/>
            <person name="Furtado A."/>
            <person name="Henry R.J."/>
            <person name="Mitter N."/>
        </authorList>
    </citation>
    <scope>NUCLEOTIDE SEQUENCE [LARGE SCALE GENOMIC DNA]</scope>
    <source>
        <strain evidence="2">cv. Hass</strain>
    </source>
</reference>
<dbReference type="Proteomes" id="UP001234297">
    <property type="component" value="Chromosome 2"/>
</dbReference>
<name>A0ACC2MBF3_PERAE</name>
<protein>
    <submittedName>
        <fullName evidence="1">Uncharacterized protein</fullName>
    </submittedName>
</protein>
<comment type="caution">
    <text evidence="1">The sequence shown here is derived from an EMBL/GenBank/DDBJ whole genome shotgun (WGS) entry which is preliminary data.</text>
</comment>
<accession>A0ACC2MBF3</accession>
<proteinExistence type="predicted"/>